<evidence type="ECO:0000256" key="2">
    <source>
        <dbReference type="SAM" id="MobiDB-lite"/>
    </source>
</evidence>
<accession>A0A511K6U4</accession>
<feature type="compositionally biased region" description="Acidic residues" evidence="2">
    <location>
        <begin position="181"/>
        <end position="201"/>
    </location>
</feature>
<feature type="region of interest" description="Disordered" evidence="2">
    <location>
        <begin position="1"/>
        <end position="258"/>
    </location>
</feature>
<sequence length="692" mass="77467">MPVAASTRPFSPADSVLSVVPDSQAPEPAERPPKRFKGFDEHFRVPVLRTSRSHPHRPTAPSPLASYASSSIFEQPSVRSVAKSEVKDEEEWSGGTTSHDQSSTSSRARAPSPDDKRRIKREIKAELAEEEERALLYRSRVNAVRSNPDRRKERAPSLENQLKKEEPADDDSKHIERDYSTSEEDDAAQGELSNESDEYEPSEPNAGTPMPIDDQDDASAVASVDGTVGRRRNDLTKRQPRKRKKVLQKAKTKKQVEADTLHFLEGIDLPAPKHRPLSVKARLVNELARVTAIFPRQGRVEPVELPPPRRPPSDAGDGAVKDDQDLPSRSASRRADGAPHQNGNGPAARRADGASERHESPADSLEEYVDQDDPEIVFQPKFEEIDLLQNQAYFEKPTRHGAVTRWITLLEKDSGPLPPAFSYPVVSADCTTLESLGITIHHDLVLSRDFQDDSAEVLISHCPSTGVCALLWRDLTDSSHAERHQAAAGEGRRCCCPLWVPQNRREWDEELDVLARKYGLGAQELGEVLDVAFWRRENAVVAEDDDLLEHMYKNNWLWYSQIVQLALIRRAYSSVTSRTISDAILNYQSDLKDCIQQERRRLQRRRDQGAQAARERGRLPNIEFHQDLLAFEAKAQEKLENLAALRERLDSARKADQTTGNDETDCDDAASIATAATYGPARITQTIGNVDN</sequence>
<feature type="compositionally biased region" description="Basic and acidic residues" evidence="2">
    <location>
        <begin position="349"/>
        <end position="361"/>
    </location>
</feature>
<dbReference type="OrthoDB" id="10373218at2759"/>
<feature type="compositionally biased region" description="Low complexity" evidence="2">
    <location>
        <begin position="62"/>
        <end position="71"/>
    </location>
</feature>
<feature type="compositionally biased region" description="Basic residues" evidence="2">
    <location>
        <begin position="238"/>
        <end position="253"/>
    </location>
</feature>
<feature type="compositionally biased region" description="Basic and acidic residues" evidence="2">
    <location>
        <begin position="147"/>
        <end position="180"/>
    </location>
</feature>
<gene>
    <name evidence="3" type="ORF">Rt10032_c01g0024</name>
</gene>
<protein>
    <submittedName>
        <fullName evidence="3">Uncharacterized protein</fullName>
    </submittedName>
</protein>
<feature type="compositionally biased region" description="Basic and acidic residues" evidence="2">
    <location>
        <begin position="112"/>
        <end position="127"/>
    </location>
</feature>
<reference evidence="3 4" key="1">
    <citation type="submission" date="2019-07" db="EMBL/GenBank/DDBJ databases">
        <title>Rhodotorula toruloides NBRC10032 genome sequencing.</title>
        <authorList>
            <person name="Shida Y."/>
            <person name="Takaku H."/>
            <person name="Ogasawara W."/>
            <person name="Mori K."/>
        </authorList>
    </citation>
    <scope>NUCLEOTIDE SEQUENCE [LARGE SCALE GENOMIC DNA]</scope>
    <source>
        <strain evidence="3 4">NBRC10032</strain>
    </source>
</reference>
<dbReference type="AlphaFoldDB" id="A0A511K6U4"/>
<organism evidence="3 4">
    <name type="scientific">Rhodotorula toruloides</name>
    <name type="common">Yeast</name>
    <name type="synonym">Rhodosporidium toruloides</name>
    <dbReference type="NCBI Taxonomy" id="5286"/>
    <lineage>
        <taxon>Eukaryota</taxon>
        <taxon>Fungi</taxon>
        <taxon>Dikarya</taxon>
        <taxon>Basidiomycota</taxon>
        <taxon>Pucciniomycotina</taxon>
        <taxon>Microbotryomycetes</taxon>
        <taxon>Sporidiobolales</taxon>
        <taxon>Sporidiobolaceae</taxon>
        <taxon>Rhodotorula</taxon>
    </lineage>
</organism>
<keyword evidence="1" id="KW-0175">Coiled coil</keyword>
<evidence type="ECO:0000313" key="3">
    <source>
        <dbReference type="EMBL" id="GEM06007.1"/>
    </source>
</evidence>
<dbReference type="Proteomes" id="UP000321518">
    <property type="component" value="Unassembled WGS sequence"/>
</dbReference>
<proteinExistence type="predicted"/>
<dbReference type="EMBL" id="BJWK01000001">
    <property type="protein sequence ID" value="GEM06007.1"/>
    <property type="molecule type" value="Genomic_DNA"/>
</dbReference>
<evidence type="ECO:0000313" key="4">
    <source>
        <dbReference type="Proteomes" id="UP000321518"/>
    </source>
</evidence>
<feature type="coiled-coil region" evidence="1">
    <location>
        <begin position="628"/>
        <end position="655"/>
    </location>
</feature>
<feature type="compositionally biased region" description="Low complexity" evidence="2">
    <location>
        <begin position="102"/>
        <end position="111"/>
    </location>
</feature>
<evidence type="ECO:0000256" key="1">
    <source>
        <dbReference type="SAM" id="Coils"/>
    </source>
</evidence>
<feature type="compositionally biased region" description="Basic and acidic residues" evidence="2">
    <location>
        <begin position="28"/>
        <end position="44"/>
    </location>
</feature>
<name>A0A511K6U4_RHOTO</name>
<feature type="region of interest" description="Disordered" evidence="2">
    <location>
        <begin position="299"/>
        <end position="370"/>
    </location>
</feature>
<comment type="caution">
    <text evidence="3">The sequence shown here is derived from an EMBL/GenBank/DDBJ whole genome shotgun (WGS) entry which is preliminary data.</text>
</comment>